<reference evidence="4 5" key="1">
    <citation type="journal article" date="2019" name="Int. J. Syst. Evol. Microbiol.">
        <title>The Global Catalogue of Microorganisms (GCM) 10K type strain sequencing project: providing services to taxonomists for standard genome sequencing and annotation.</title>
        <authorList>
            <consortium name="The Broad Institute Genomics Platform"/>
            <consortium name="The Broad Institute Genome Sequencing Center for Infectious Disease"/>
            <person name="Wu L."/>
            <person name="Ma J."/>
        </authorList>
    </citation>
    <scope>NUCLEOTIDE SEQUENCE [LARGE SCALE GENOMIC DNA]</scope>
    <source>
        <strain evidence="4 5">JCM 13023</strain>
    </source>
</reference>
<evidence type="ECO:0000313" key="4">
    <source>
        <dbReference type="EMBL" id="GAA1250450.1"/>
    </source>
</evidence>
<dbReference type="SUPFAM" id="SSF140459">
    <property type="entry name" value="PE/PPE dimer-like"/>
    <property type="match status" value="1"/>
</dbReference>
<organism evidence="4 5">
    <name type="scientific">Prauserella halophila</name>
    <dbReference type="NCBI Taxonomy" id="185641"/>
    <lineage>
        <taxon>Bacteria</taxon>
        <taxon>Bacillati</taxon>
        <taxon>Actinomycetota</taxon>
        <taxon>Actinomycetes</taxon>
        <taxon>Pseudonocardiales</taxon>
        <taxon>Pseudonocardiaceae</taxon>
        <taxon>Prauserella</taxon>
    </lineage>
</organism>
<keyword evidence="5" id="KW-1185">Reference proteome</keyword>
<comment type="caution">
    <text evidence="4">The sequence shown here is derived from an EMBL/GenBank/DDBJ whole genome shotgun (WGS) entry which is preliminary data.</text>
</comment>
<evidence type="ECO:0000313" key="5">
    <source>
        <dbReference type="Proteomes" id="UP001500653"/>
    </source>
</evidence>
<feature type="region of interest" description="Disordered" evidence="2">
    <location>
        <begin position="446"/>
        <end position="507"/>
    </location>
</feature>
<feature type="compositionally biased region" description="Gly residues" evidence="2">
    <location>
        <begin position="221"/>
        <end position="271"/>
    </location>
</feature>
<accession>A0ABN1WI49</accession>
<feature type="domain" description="PPE" evidence="3">
    <location>
        <begin position="47"/>
        <end position="139"/>
    </location>
</feature>
<name>A0ABN1WI49_9PSEU</name>
<feature type="compositionally biased region" description="Gly residues" evidence="2">
    <location>
        <begin position="446"/>
        <end position="472"/>
    </location>
</feature>
<dbReference type="Pfam" id="PF00823">
    <property type="entry name" value="PPE"/>
    <property type="match status" value="1"/>
</dbReference>
<evidence type="ECO:0000259" key="3">
    <source>
        <dbReference type="Pfam" id="PF00823"/>
    </source>
</evidence>
<dbReference type="Proteomes" id="UP001500653">
    <property type="component" value="Unassembled WGS sequence"/>
</dbReference>
<feature type="region of interest" description="Disordered" evidence="2">
    <location>
        <begin position="215"/>
        <end position="378"/>
    </location>
</feature>
<dbReference type="Gene3D" id="1.20.1260.20">
    <property type="entry name" value="PPE superfamily"/>
    <property type="match status" value="1"/>
</dbReference>
<evidence type="ECO:0000256" key="1">
    <source>
        <dbReference type="ARBA" id="ARBA00010652"/>
    </source>
</evidence>
<gene>
    <name evidence="4" type="ORF">GCM10009676_41430</name>
</gene>
<feature type="compositionally biased region" description="Polar residues" evidence="2">
    <location>
        <begin position="319"/>
        <end position="336"/>
    </location>
</feature>
<dbReference type="EMBL" id="BAAALN010000018">
    <property type="protein sequence ID" value="GAA1250450.1"/>
    <property type="molecule type" value="Genomic_DNA"/>
</dbReference>
<dbReference type="RefSeq" id="WP_253864217.1">
    <property type="nucleotide sequence ID" value="NZ_BAAALN010000018.1"/>
</dbReference>
<sequence>MVLPVLVPIAAGAGGYVTGSVANSQDGQPQVSSSGCIDAHQIYQAVTSGPGTASLHDGQLATSTLQSKYQQRVAQIDQLDQQMDAAWTGEGASSARMGAEPMKVWMEDSNANLAKSGAVLNNQSGAFEKVRTTVKPLPENPPESGFWNDVAPWETDTDKKIAEYNENAKLNVAAFEAYNTQSTQNASMMPQFSEMRGSFGDVSMTESGVVESGTAKDFIHDGGGSGGSGSGSYQPGPGGSGSGAPGSGGSGSGGAGSGAPGSGGPGTGGPGSVNPGPGYPPGTPGPGDPNNPNDPNAPWGSVDPWDPSAPGNLPEDDSTGSSGFDPTVPSVPNSPIGTGPYPPGTPGPGSGGFGPGGSGFGPGGGSFGPGGSGFGPGAGSFGPGGSGYGSGSGYGYGSGSGAGYGSGSGGAAGAGGGAGAGAGAGSGAGAARGGMGMSGAGGGAVGGASGAGGAGASGRGGMMPMGAGGRGQQGDDDEEHERKFMIDEDGNKLFGTDQKTAPPVIGE</sequence>
<feature type="compositionally biased region" description="Pro residues" evidence="2">
    <location>
        <begin position="277"/>
        <end position="289"/>
    </location>
</feature>
<dbReference type="InterPro" id="IPR000030">
    <property type="entry name" value="PPE_dom"/>
</dbReference>
<feature type="compositionally biased region" description="Gly residues" evidence="2">
    <location>
        <begin position="347"/>
        <end position="378"/>
    </location>
</feature>
<proteinExistence type="inferred from homology"/>
<comment type="similarity">
    <text evidence="1">Belongs to the mycobacterial PPE family.</text>
</comment>
<evidence type="ECO:0000256" key="2">
    <source>
        <dbReference type="SAM" id="MobiDB-lite"/>
    </source>
</evidence>
<protein>
    <recommendedName>
        <fullName evidence="3">PPE domain-containing protein</fullName>
    </recommendedName>
</protein>
<dbReference type="InterPro" id="IPR038332">
    <property type="entry name" value="PPE_sf"/>
</dbReference>
<feature type="region of interest" description="Disordered" evidence="2">
    <location>
        <begin position="410"/>
        <end position="431"/>
    </location>
</feature>
<feature type="compositionally biased region" description="Basic and acidic residues" evidence="2">
    <location>
        <begin position="480"/>
        <end position="491"/>
    </location>
</feature>